<feature type="transmembrane region" description="Helical" evidence="5">
    <location>
        <begin position="60"/>
        <end position="80"/>
    </location>
</feature>
<gene>
    <name evidence="6" type="ORF">SAMN04488518_12223</name>
</gene>
<reference evidence="6 7" key="1">
    <citation type="submission" date="2016-10" db="EMBL/GenBank/DDBJ databases">
        <authorList>
            <person name="Varghese N."/>
            <person name="Submissions S."/>
        </authorList>
    </citation>
    <scope>NUCLEOTIDE SEQUENCE [LARGE SCALE GENOMIC DNA]</scope>
    <source>
        <strain evidence="6 7">DSM 16392</strain>
    </source>
</reference>
<dbReference type="InterPro" id="IPR001046">
    <property type="entry name" value="NRAMP_fam"/>
</dbReference>
<proteinExistence type="predicted"/>
<keyword evidence="2 5" id="KW-0812">Transmembrane</keyword>
<evidence type="ECO:0000256" key="3">
    <source>
        <dbReference type="ARBA" id="ARBA00022989"/>
    </source>
</evidence>
<sequence length="130" mass="14352">MPHNVCHHSGIVQARAHGSSPNERHEAIRFFTTFNHSGDCGVEALEGAQRLLTLLSRPGFALILISIALLASGLSSRVIATTEAKIAIEGFINLKTTLRARCIITHRFTKQQQRLILKFSVPHLKLTAFN</sequence>
<organism evidence="6 7">
    <name type="scientific">Pseudovibrio ascidiaceicola</name>
    <dbReference type="NCBI Taxonomy" id="285279"/>
    <lineage>
        <taxon>Bacteria</taxon>
        <taxon>Pseudomonadati</taxon>
        <taxon>Pseudomonadota</taxon>
        <taxon>Alphaproteobacteria</taxon>
        <taxon>Hyphomicrobiales</taxon>
        <taxon>Stappiaceae</taxon>
        <taxon>Pseudovibrio</taxon>
    </lineage>
</organism>
<evidence type="ECO:0000256" key="2">
    <source>
        <dbReference type="ARBA" id="ARBA00022692"/>
    </source>
</evidence>
<protein>
    <submittedName>
        <fullName evidence="6">Natural resistance-associated macrophage protein</fullName>
    </submittedName>
</protein>
<evidence type="ECO:0000313" key="6">
    <source>
        <dbReference type="EMBL" id="SFL20991.1"/>
    </source>
</evidence>
<keyword evidence="3 5" id="KW-1133">Transmembrane helix</keyword>
<dbReference type="Proteomes" id="UP000199598">
    <property type="component" value="Unassembled WGS sequence"/>
</dbReference>
<evidence type="ECO:0000313" key="7">
    <source>
        <dbReference type="Proteomes" id="UP000199598"/>
    </source>
</evidence>
<evidence type="ECO:0000256" key="4">
    <source>
        <dbReference type="ARBA" id="ARBA00023136"/>
    </source>
</evidence>
<dbReference type="RefSeq" id="WP_093524141.1">
    <property type="nucleotide sequence ID" value="NZ_FOSK01000022.1"/>
</dbReference>
<keyword evidence="7" id="KW-1185">Reference proteome</keyword>
<comment type="caution">
    <text evidence="6">The sequence shown here is derived from an EMBL/GenBank/DDBJ whole genome shotgun (WGS) entry which is preliminary data.</text>
</comment>
<keyword evidence="4 5" id="KW-0472">Membrane</keyword>
<dbReference type="EMBL" id="FOSK01000022">
    <property type="protein sequence ID" value="SFL20991.1"/>
    <property type="molecule type" value="Genomic_DNA"/>
</dbReference>
<comment type="subcellular location">
    <subcellularLocation>
        <location evidence="1">Membrane</location>
        <topology evidence="1">Multi-pass membrane protein</topology>
    </subcellularLocation>
</comment>
<name>A0A1I4FWB4_9HYPH</name>
<accession>A0A1I4FWB4</accession>
<evidence type="ECO:0000256" key="5">
    <source>
        <dbReference type="SAM" id="Phobius"/>
    </source>
</evidence>
<evidence type="ECO:0000256" key="1">
    <source>
        <dbReference type="ARBA" id="ARBA00004141"/>
    </source>
</evidence>
<dbReference type="Pfam" id="PF01566">
    <property type="entry name" value="Nramp"/>
    <property type="match status" value="1"/>
</dbReference>